<dbReference type="Gene3D" id="3.40.50.300">
    <property type="entry name" value="P-loop containing nucleotide triphosphate hydrolases"/>
    <property type="match status" value="4"/>
</dbReference>
<evidence type="ECO:0000256" key="4">
    <source>
        <dbReference type="ARBA" id="ARBA00022801"/>
    </source>
</evidence>
<evidence type="ECO:0000256" key="8">
    <source>
        <dbReference type="ARBA" id="ARBA00023125"/>
    </source>
</evidence>
<dbReference type="PROSITE" id="PS51198">
    <property type="entry name" value="UVRD_HELICASE_ATP_BIND"/>
    <property type="match status" value="1"/>
</dbReference>
<evidence type="ECO:0000313" key="18">
    <source>
        <dbReference type="EMBL" id="QCU90657.1"/>
    </source>
</evidence>
<dbReference type="SUPFAM" id="SSF52540">
    <property type="entry name" value="P-loop containing nucleoside triphosphate hydrolases"/>
    <property type="match status" value="1"/>
</dbReference>
<keyword evidence="7 15" id="KW-0067">ATP-binding</keyword>
<dbReference type="InterPro" id="IPR014016">
    <property type="entry name" value="UvrD-like_ATP-bd"/>
</dbReference>
<evidence type="ECO:0000256" key="2">
    <source>
        <dbReference type="ARBA" id="ARBA00022741"/>
    </source>
</evidence>
<dbReference type="InterPro" id="IPR011335">
    <property type="entry name" value="Restrct_endonuc-II-like"/>
</dbReference>
<dbReference type="PANTHER" id="PTHR11070:SF2">
    <property type="entry name" value="ATP-DEPENDENT DNA HELICASE SRS2"/>
    <property type="match status" value="1"/>
</dbReference>
<evidence type="ECO:0000256" key="11">
    <source>
        <dbReference type="ARBA" id="ARBA00034617"/>
    </source>
</evidence>
<reference evidence="18 19" key="1">
    <citation type="submission" date="2019-05" db="EMBL/GenBank/DDBJ databases">
        <title>Thiomicrorhabdus sediminis sp. nov, a novel sulfur-oxidizing bacterium isolated from coastal sediment.</title>
        <authorList>
            <person name="Liu X."/>
        </authorList>
    </citation>
    <scope>NUCLEOTIDE SEQUENCE [LARGE SCALE GENOMIC DNA]</scope>
    <source>
        <strain evidence="18 19">G1</strain>
    </source>
</reference>
<dbReference type="PROSITE" id="PS51217">
    <property type="entry name" value="UVRD_HELICASE_CTER"/>
    <property type="match status" value="1"/>
</dbReference>
<evidence type="ECO:0000259" key="16">
    <source>
        <dbReference type="PROSITE" id="PS51198"/>
    </source>
</evidence>
<keyword evidence="19" id="KW-1185">Reference proteome</keyword>
<evidence type="ECO:0000259" key="17">
    <source>
        <dbReference type="PROSITE" id="PS51217"/>
    </source>
</evidence>
<dbReference type="InterPro" id="IPR027417">
    <property type="entry name" value="P-loop_NTPase"/>
</dbReference>
<dbReference type="SUPFAM" id="SSF52980">
    <property type="entry name" value="Restriction endonuclease-like"/>
    <property type="match status" value="1"/>
</dbReference>
<keyword evidence="6" id="KW-0269">Exonuclease</keyword>
<evidence type="ECO:0000256" key="14">
    <source>
        <dbReference type="ARBA" id="ARBA00048988"/>
    </source>
</evidence>
<gene>
    <name evidence="18" type="ORF">FE785_08425</name>
</gene>
<dbReference type="EC" id="5.6.2.4" evidence="12"/>
<dbReference type="Gene3D" id="3.90.320.10">
    <property type="match status" value="1"/>
</dbReference>
<evidence type="ECO:0000256" key="7">
    <source>
        <dbReference type="ARBA" id="ARBA00022840"/>
    </source>
</evidence>
<dbReference type="EMBL" id="CP040602">
    <property type="protein sequence ID" value="QCU90657.1"/>
    <property type="molecule type" value="Genomic_DNA"/>
</dbReference>
<keyword evidence="9" id="KW-0234">DNA repair</keyword>
<evidence type="ECO:0000256" key="5">
    <source>
        <dbReference type="ARBA" id="ARBA00022806"/>
    </source>
</evidence>
<dbReference type="GO" id="GO:0004527">
    <property type="term" value="F:exonuclease activity"/>
    <property type="evidence" value="ECO:0007669"/>
    <property type="project" value="UniProtKB-KW"/>
</dbReference>
<dbReference type="Proteomes" id="UP000304864">
    <property type="component" value="Chromosome"/>
</dbReference>
<name>A0A4P9K8L3_9GAMM</name>
<evidence type="ECO:0000256" key="3">
    <source>
        <dbReference type="ARBA" id="ARBA00022763"/>
    </source>
</evidence>
<dbReference type="Pfam" id="PF12705">
    <property type="entry name" value="PDDEXK_1"/>
    <property type="match status" value="1"/>
</dbReference>
<evidence type="ECO:0000256" key="9">
    <source>
        <dbReference type="ARBA" id="ARBA00023204"/>
    </source>
</evidence>
<sequence length="1193" mass="134070">MKHDTQHDLFAEQAAQPEVMNNHSTDLLSQYGLQCDNALADGPQRFQAINPLHSYIVQAPAGSGKTSLLAQRFLALLSQVEAPEQILAMTFTKKAAAEMRERILKALQSGVEPLSDDASLVDANTWKLAQQALRRDAEQGWSLLKNPNRLRIKTIDGLNSYLVTQMPLLSKMGGQSRIVDDANDIYLQAVRATLKDKALTEAVGRLLRLVNGRFNRAENLLTSMLAKRDQWMRTLLQFQGDEARFQLEGSLAEIVEQSLAQSLDAIYYLSGAFDKACQIADYAQNNDQPQLAVLSNAWPLQKSIEDASKWQVLAQWVLTKDGKSIRKRLTKNEGFPSGKGEAAEQKSAFAEVLETIQAAVSTDAKVLAALQLLKNLPQPHYSDQQWQDLQWLIQILVRCLGYLQLAFQQVQQVDHIEVAQAASLALGSELEPTELAQQLDYQIQHLLVDEFQDTSSEQYRLLTQLVAGWQPDDGRTLFLVGDPMQSIYRFREAEVGNFLTAWQGRIGEVALKPLSLAVNFRSSAAVIDWVNFAFKKVLPKENAIEKGAVSYSDSIAASDNREPAIFTDWQLNQSAQQEAEKVVELVKARLQEFAQQPTGKKRQIAILGRSRSSLISIANELKQQAVPFRAVDLQSLHERQEVQDILALTRALLHSADRGAWVALLRSPLVGLNLPDLHRLLDLAPYKTAVHALNNWQKHPEQNESVLSTEANQRLQTAWPLLQRAINAIGRTGLAQLVKEVWLMLDGPQTVDSEMALQNIDVFCQTLQQAIEDSQGGSLDWQKLELYLAKLYARPDSSPESEQVELMTMHKSKGLEFDTVILPGLGRAPRGDDAALVSWFQFMDDAAEEHLVIAPIDQKGTNESPLRTLLKGFETEKQRYELGRVLYVAATRAKQQLHLFGQVSFKIDKADSLPKPAKDSLLESLWPVVENDFIDLAQACDEDPQQASDMLLPWPKVPRLRLQRNGFEALSALAKQQAYTATELTPLKSALKEMTLTEIDDEGHSTSAQGAEMKFSVQNALLNTSVGNLVHAIFEQWAQTGFSGFDETQFNRQKPAYEFWLSQAGLSAAELNQALQRVKRSLLNASTNAKMQWALSGEHQQAAEEYALTSMTDNQVSNHIIDRTFIDATGVRWIIDYKTSVYKGEDKQQFVEYHSEKYLSQLQRYGELFDQLEQRDQKWVLYFSDADIWHELN</sequence>
<dbReference type="AlphaFoldDB" id="A0A4P9K8L3"/>
<dbReference type="Gene3D" id="1.10.486.10">
    <property type="entry name" value="PCRA, domain 4"/>
    <property type="match status" value="1"/>
</dbReference>
<comment type="catalytic activity">
    <reaction evidence="14">
        <text>ATP + H2O = ADP + phosphate + H(+)</text>
        <dbReference type="Rhea" id="RHEA:13065"/>
        <dbReference type="ChEBI" id="CHEBI:15377"/>
        <dbReference type="ChEBI" id="CHEBI:15378"/>
        <dbReference type="ChEBI" id="CHEBI:30616"/>
        <dbReference type="ChEBI" id="CHEBI:43474"/>
        <dbReference type="ChEBI" id="CHEBI:456216"/>
        <dbReference type="EC" id="5.6.2.4"/>
    </reaction>
</comment>
<evidence type="ECO:0000256" key="6">
    <source>
        <dbReference type="ARBA" id="ARBA00022839"/>
    </source>
</evidence>
<dbReference type="InterPro" id="IPR038726">
    <property type="entry name" value="PDDEXK_AddAB-type"/>
</dbReference>
<dbReference type="GO" id="GO:0033202">
    <property type="term" value="C:DNA helicase complex"/>
    <property type="evidence" value="ECO:0007669"/>
    <property type="project" value="TreeGrafter"/>
</dbReference>
<accession>A0A4P9K8L3</accession>
<dbReference type="GO" id="GO:0003677">
    <property type="term" value="F:DNA binding"/>
    <property type="evidence" value="ECO:0007669"/>
    <property type="project" value="UniProtKB-KW"/>
</dbReference>
<dbReference type="GO" id="GO:0005829">
    <property type="term" value="C:cytosol"/>
    <property type="evidence" value="ECO:0007669"/>
    <property type="project" value="TreeGrafter"/>
</dbReference>
<keyword evidence="1" id="KW-0540">Nuclease</keyword>
<keyword evidence="3" id="KW-0227">DNA damage</keyword>
<dbReference type="InterPro" id="IPR014017">
    <property type="entry name" value="DNA_helicase_UvrD-like_C"/>
</dbReference>
<dbReference type="GO" id="GO:0000725">
    <property type="term" value="P:recombinational repair"/>
    <property type="evidence" value="ECO:0007669"/>
    <property type="project" value="TreeGrafter"/>
</dbReference>
<dbReference type="GO" id="GO:0005524">
    <property type="term" value="F:ATP binding"/>
    <property type="evidence" value="ECO:0007669"/>
    <property type="project" value="UniProtKB-UniRule"/>
</dbReference>
<dbReference type="GO" id="GO:0043138">
    <property type="term" value="F:3'-5' DNA helicase activity"/>
    <property type="evidence" value="ECO:0007669"/>
    <property type="project" value="UniProtKB-EC"/>
</dbReference>
<feature type="domain" description="UvrD-like helicase ATP-binding" evidence="16">
    <location>
        <begin position="38"/>
        <end position="523"/>
    </location>
</feature>
<keyword evidence="8" id="KW-0238">DNA-binding</keyword>
<keyword evidence="5 15" id="KW-0347">Helicase</keyword>
<dbReference type="InterPro" id="IPR000212">
    <property type="entry name" value="DNA_helicase_UvrD/REP"/>
</dbReference>
<keyword evidence="10" id="KW-0413">Isomerase</keyword>
<evidence type="ECO:0000313" key="19">
    <source>
        <dbReference type="Proteomes" id="UP000304864"/>
    </source>
</evidence>
<keyword evidence="4 15" id="KW-0378">Hydrolase</keyword>
<dbReference type="KEGG" id="thig:FE785_08425"/>
<organism evidence="18 19">
    <name type="scientific">Thiomicrorhabdus sediminis</name>
    <dbReference type="NCBI Taxonomy" id="2580412"/>
    <lineage>
        <taxon>Bacteria</taxon>
        <taxon>Pseudomonadati</taxon>
        <taxon>Pseudomonadota</taxon>
        <taxon>Gammaproteobacteria</taxon>
        <taxon>Thiotrichales</taxon>
        <taxon>Piscirickettsiaceae</taxon>
        <taxon>Thiomicrorhabdus</taxon>
    </lineage>
</organism>
<evidence type="ECO:0000256" key="15">
    <source>
        <dbReference type="PROSITE-ProRule" id="PRU00560"/>
    </source>
</evidence>
<proteinExistence type="predicted"/>
<dbReference type="OrthoDB" id="9806690at2"/>
<dbReference type="InterPro" id="IPR011604">
    <property type="entry name" value="PDDEXK-like_dom_sf"/>
</dbReference>
<evidence type="ECO:0000256" key="10">
    <source>
        <dbReference type="ARBA" id="ARBA00023235"/>
    </source>
</evidence>
<dbReference type="Pfam" id="PF13361">
    <property type="entry name" value="UvrD_C"/>
    <property type="match status" value="1"/>
</dbReference>
<protein>
    <recommendedName>
        <fullName evidence="12">DNA 3'-5' helicase</fullName>
        <ecNumber evidence="12">5.6.2.4</ecNumber>
    </recommendedName>
    <alternativeName>
        <fullName evidence="13">DNA 3'-5' helicase II</fullName>
    </alternativeName>
</protein>
<feature type="domain" description="UvrD-like helicase C-terminal" evidence="17">
    <location>
        <begin position="535"/>
        <end position="814"/>
    </location>
</feature>
<evidence type="ECO:0000256" key="12">
    <source>
        <dbReference type="ARBA" id="ARBA00034808"/>
    </source>
</evidence>
<evidence type="ECO:0000256" key="1">
    <source>
        <dbReference type="ARBA" id="ARBA00022722"/>
    </source>
</evidence>
<dbReference type="RefSeq" id="WP_138565331.1">
    <property type="nucleotide sequence ID" value="NZ_CP040602.1"/>
</dbReference>
<dbReference type="PANTHER" id="PTHR11070">
    <property type="entry name" value="UVRD / RECB / PCRA DNA HELICASE FAMILY MEMBER"/>
    <property type="match status" value="1"/>
</dbReference>
<keyword evidence="2 15" id="KW-0547">Nucleotide-binding</keyword>
<feature type="binding site" evidence="15">
    <location>
        <begin position="59"/>
        <end position="66"/>
    </location>
    <ligand>
        <name>ATP</name>
        <dbReference type="ChEBI" id="CHEBI:30616"/>
    </ligand>
</feature>
<evidence type="ECO:0000256" key="13">
    <source>
        <dbReference type="ARBA" id="ARBA00034923"/>
    </source>
</evidence>
<dbReference type="Pfam" id="PF00580">
    <property type="entry name" value="UvrD-helicase"/>
    <property type="match status" value="1"/>
</dbReference>
<comment type="catalytic activity">
    <reaction evidence="11">
        <text>Couples ATP hydrolysis with the unwinding of duplex DNA by translocating in the 3'-5' direction.</text>
        <dbReference type="EC" id="5.6.2.4"/>
    </reaction>
</comment>